<evidence type="ECO:0000256" key="1">
    <source>
        <dbReference type="ARBA" id="ARBA00023128"/>
    </source>
</evidence>
<accession>A0A6U5EYQ2</accession>
<dbReference type="SUPFAM" id="SSF109910">
    <property type="entry name" value="YgfY-like"/>
    <property type="match status" value="1"/>
</dbReference>
<organism evidence="4">
    <name type="scientific">Corethron hystrix</name>
    <dbReference type="NCBI Taxonomy" id="216773"/>
    <lineage>
        <taxon>Eukaryota</taxon>
        <taxon>Sar</taxon>
        <taxon>Stramenopiles</taxon>
        <taxon>Ochrophyta</taxon>
        <taxon>Bacillariophyta</taxon>
        <taxon>Coscinodiscophyceae</taxon>
        <taxon>Corethrophycidae</taxon>
        <taxon>Corethrales</taxon>
        <taxon>Corethraceae</taxon>
        <taxon>Corethron</taxon>
    </lineage>
</organism>
<evidence type="ECO:0000256" key="2">
    <source>
        <dbReference type="ARBA" id="ARBA00023186"/>
    </source>
</evidence>
<dbReference type="EMBL" id="HBFR01011966">
    <property type="protein sequence ID" value="CAD8881445.1"/>
    <property type="molecule type" value="Transcribed_RNA"/>
</dbReference>
<proteinExistence type="predicted"/>
<evidence type="ECO:0008006" key="5">
    <source>
        <dbReference type="Google" id="ProtNLM"/>
    </source>
</evidence>
<reference evidence="4" key="1">
    <citation type="submission" date="2021-01" db="EMBL/GenBank/DDBJ databases">
        <authorList>
            <person name="Corre E."/>
            <person name="Pelletier E."/>
            <person name="Niang G."/>
            <person name="Scheremetjew M."/>
            <person name="Finn R."/>
            <person name="Kale V."/>
            <person name="Holt S."/>
            <person name="Cochrane G."/>
            <person name="Meng A."/>
            <person name="Brown T."/>
            <person name="Cohen L."/>
        </authorList>
    </citation>
    <scope>NUCLEOTIDE SEQUENCE</scope>
    <source>
        <strain evidence="4">308</strain>
    </source>
</reference>
<dbReference type="EMBL" id="HBFR01011965">
    <property type="protein sequence ID" value="CAD8881444.1"/>
    <property type="molecule type" value="Transcribed_RNA"/>
</dbReference>
<sequence length="196" mass="22357">MLPRLALPRVTSAVRRFKVAALLSSPTEVLLKRNYRGDSGEGVKGLSEYERTLVDRARPRDEEIRSRHLELTVPESYASLSTDVVDDVRRRRLIYRAKQRGWLEVDILLGAWAAKNVPQLSKDELDEFEVLVNEETIDIYNILTLRTDIEPGSSLDTKTVRRVMEWCKSCPLGKQSESSDGLKETYAHVKKDANLT</sequence>
<keyword evidence="2" id="KW-0143">Chaperone</keyword>
<dbReference type="Gene3D" id="1.10.150.250">
    <property type="entry name" value="Flavinator of succinate dehydrogenase"/>
    <property type="match status" value="1"/>
</dbReference>
<dbReference type="Pfam" id="PF03937">
    <property type="entry name" value="Sdh5"/>
    <property type="match status" value="1"/>
</dbReference>
<dbReference type="PANTHER" id="PTHR12469">
    <property type="entry name" value="PROTEIN EMI5 HOMOLOG, MITOCHONDRIAL"/>
    <property type="match status" value="1"/>
</dbReference>
<dbReference type="FunFam" id="1.10.150.250:FF:000004">
    <property type="entry name" value="Succinate dehydrogenase assembly factor 2, mitochondrial"/>
    <property type="match status" value="1"/>
</dbReference>
<evidence type="ECO:0000313" key="3">
    <source>
        <dbReference type="EMBL" id="CAD8881444.1"/>
    </source>
</evidence>
<dbReference type="PANTHER" id="PTHR12469:SF2">
    <property type="entry name" value="SUCCINATE DEHYDROGENASE ASSEMBLY FACTOR 2, MITOCHONDRIAL"/>
    <property type="match status" value="1"/>
</dbReference>
<gene>
    <name evidence="3" type="ORF">CHYS00102_LOCUS8631</name>
    <name evidence="4" type="ORF">CHYS00102_LOCUS8632</name>
</gene>
<dbReference type="InterPro" id="IPR005631">
    <property type="entry name" value="SDH"/>
</dbReference>
<dbReference type="GO" id="GO:0006099">
    <property type="term" value="P:tricarboxylic acid cycle"/>
    <property type="evidence" value="ECO:0007669"/>
    <property type="project" value="TreeGrafter"/>
</dbReference>
<evidence type="ECO:0000313" key="4">
    <source>
        <dbReference type="EMBL" id="CAD8881445.1"/>
    </source>
</evidence>
<keyword evidence="1" id="KW-0496">Mitochondrion</keyword>
<dbReference type="GO" id="GO:0005739">
    <property type="term" value="C:mitochondrion"/>
    <property type="evidence" value="ECO:0007669"/>
    <property type="project" value="TreeGrafter"/>
</dbReference>
<dbReference type="GO" id="GO:0006121">
    <property type="term" value="P:mitochondrial electron transport, succinate to ubiquinone"/>
    <property type="evidence" value="ECO:0007669"/>
    <property type="project" value="TreeGrafter"/>
</dbReference>
<protein>
    <recommendedName>
        <fullName evidence="5">Succinate dehydrogenase assembly factor 2, mitochondrial</fullName>
    </recommendedName>
</protein>
<dbReference type="GO" id="GO:0034553">
    <property type="term" value="P:mitochondrial respiratory chain complex II assembly"/>
    <property type="evidence" value="ECO:0007669"/>
    <property type="project" value="TreeGrafter"/>
</dbReference>
<dbReference type="AlphaFoldDB" id="A0A6U5EYQ2"/>
<dbReference type="InterPro" id="IPR036714">
    <property type="entry name" value="SDH_sf"/>
</dbReference>
<name>A0A6U5EYQ2_9STRA</name>